<evidence type="ECO:0000256" key="3">
    <source>
        <dbReference type="ARBA" id="ARBA00022448"/>
    </source>
</evidence>
<evidence type="ECO:0000256" key="9">
    <source>
        <dbReference type="ARBA" id="ARBA00023136"/>
    </source>
</evidence>
<feature type="transmembrane region" description="Helical" evidence="11">
    <location>
        <begin position="591"/>
        <end position="611"/>
    </location>
</feature>
<dbReference type="STRING" id="669874.A0A1E4TST5"/>
<proteinExistence type="inferred from homology"/>
<dbReference type="GO" id="GO:0005524">
    <property type="term" value="F:ATP binding"/>
    <property type="evidence" value="ECO:0007669"/>
    <property type="project" value="UniProtKB-KW"/>
</dbReference>
<evidence type="ECO:0000256" key="4">
    <source>
        <dbReference type="ARBA" id="ARBA00022692"/>
    </source>
</evidence>
<evidence type="ECO:0000256" key="7">
    <source>
        <dbReference type="ARBA" id="ARBA00022840"/>
    </source>
</evidence>
<dbReference type="InterPro" id="IPR043926">
    <property type="entry name" value="ABCG_dom"/>
</dbReference>
<evidence type="ECO:0000259" key="12">
    <source>
        <dbReference type="PROSITE" id="PS50893"/>
    </source>
</evidence>
<dbReference type="InterPro" id="IPR027417">
    <property type="entry name" value="P-loop_NTPase"/>
</dbReference>
<dbReference type="CDD" id="cd03233">
    <property type="entry name" value="ABCG_PDR_domain1"/>
    <property type="match status" value="1"/>
</dbReference>
<evidence type="ECO:0000256" key="10">
    <source>
        <dbReference type="SAM" id="MobiDB-lite"/>
    </source>
</evidence>
<sequence length="1524" mass="172223">MADHNKDSDLESLDSGAENIQPYDPNAVTNEKIGKHSTKSSFQSKRSTADVEGQDGDMLSNHISNILSSPDGVQRIESLARVLSRKTKTEMQNFEVNADNFDLELLLNYLHDKSAEQGIVSNEAGVAFHNLTATGIDASAAYGPSCEEMLRDAFKWPAKWFKKDTTPIRKIIQNFTGVIEAGEMCLVIGRPGAGCSTLLKCLSGETSEMKGVEGSILYDGLSSEEMMKHFKGYVVYNPELDFHFPLITVKQTIDFALKTKTPRKRIDGISRSQYVDTMRDLWCTVFGLRHTYATKVGNDFVRGVSGGERKRVSLVEALCCNGAIYSWDNATRGLDASTALEFAQAIRTATNMLNNSALVAIYQAGENIFELFDKVIVLYLGRQVYFGRAKDAKAYFQKMGWFCPARMTTPEFLTSITDPNGRTPIEGMEDKVPNTAEEFENYWLNSPEYRECLAEYERYSSLHPEDETRQRLELATKQRKQVLQRKQSQFVVNYFSQLLYLIQRGFQRTAGDLTYTCIYLSSFLTKGLVVGSMFYKIPETTDGAYSRGGILFYCLLFCALTSLAEIAHSFANRPILVKQKSYSMYHISGEALQEIISELPVKFIAVVVLALTSYWMPHLKHEAGAFFSFFIFLLVVQQCMSFIFKLVATVTKDGGTAHALGGLWVLMLCVYTGFILPLPKMHHWIKWINWLNPMRYCYESLVATEFHGRMMECAALVPSGLGYENVSLSNQICNLYGAVAGESQVSGDKYITAKFHFHFSHTWRNFGINIAWTAGFIMLNVILSEFIKNVEGGGDMLLYKRGHLPEAGLEVADAKVATRDEMMEALNGPGVDLEKVIAEKDVFSWQKLEYVIPYDGATRMLLDNIQGYVKPGTMTALMGESGAGKTTLLNVLAQRVNFGVITGDMFVNGRPIDSSFKRRTGYVQQQDLHLAEYSVRESLRFAADLRQPKNVPQSEKYEYVEKIINLLGMQNYAEAIIGKIGRGLNVEQRKKLSIGVELVAKPSLLLFLDEPTSGLDSQSAWSIVQFLRALADSGQAILCTIHQPSATLFEVFDRLLLLKKGGKTVYFGDIGPNSSTMLSYFERQSGIKCNASENPAEYILNCIGAGATASADADWHDLWISSPEFAAVTADIELLHRELPKRPIPETADTLKSKFATTYDRQFWTVLKRTYIQFWRSPIYIRAKFLECVFCALFVGFSFVGVNHSVSGASEAFSSIFMVLLISLAMINQLHVFAYDTRELFEVREAASNTFHWSCLLLSHTLLEIYWSTICEFLCYVCYYFPAQFSGTPHHAGYFFFVYVVIFPMYFCTYGLWVLYFSPDVPSASMINSNLFASMLLFCGILQPRKYMPGFWRRFMYNVSAFTYVVQALVAPLVHNRTIKCTSDEYNIMDPPDGQTCGDFLATYIDNNGGYIENEDATSSCEYCPYTYQTQVVEQYNVKWEYRWRNVGILYAYIVFNVFAMLSCYYIMRVKVWSFKSLLNFKKWFSGGHKERHEPETNIFAPKAGDENIGVQAEQMSEDEKKSS</sequence>
<keyword evidence="14" id="KW-1185">Reference proteome</keyword>
<accession>A0A1E4TST5</accession>
<evidence type="ECO:0000256" key="8">
    <source>
        <dbReference type="ARBA" id="ARBA00022989"/>
    </source>
</evidence>
<keyword evidence="3" id="KW-0813">Transport</keyword>
<dbReference type="PROSITE" id="PS00211">
    <property type="entry name" value="ABC_TRANSPORTER_1"/>
    <property type="match status" value="1"/>
</dbReference>
<dbReference type="PROSITE" id="PS50893">
    <property type="entry name" value="ABC_TRANSPORTER_2"/>
    <property type="match status" value="2"/>
</dbReference>
<feature type="region of interest" description="Disordered" evidence="10">
    <location>
        <begin position="1"/>
        <end position="65"/>
    </location>
</feature>
<protein>
    <recommendedName>
        <fullName evidence="12">ABC transporter domain-containing protein</fullName>
    </recommendedName>
</protein>
<feature type="transmembrane region" description="Helical" evidence="11">
    <location>
        <begin position="1355"/>
        <end position="1374"/>
    </location>
</feature>
<feature type="transmembrane region" description="Helical" evidence="11">
    <location>
        <begin position="1185"/>
        <end position="1206"/>
    </location>
</feature>
<feature type="region of interest" description="Disordered" evidence="10">
    <location>
        <begin position="1489"/>
        <end position="1524"/>
    </location>
</feature>
<keyword evidence="9 11" id="KW-0472">Membrane</keyword>
<evidence type="ECO:0000256" key="2">
    <source>
        <dbReference type="ARBA" id="ARBA00006012"/>
    </source>
</evidence>
<feature type="transmembrane region" description="Helical" evidence="11">
    <location>
        <begin position="656"/>
        <end position="678"/>
    </location>
</feature>
<dbReference type="FunFam" id="3.40.50.300:FF:000054">
    <property type="entry name" value="ABC multidrug transporter atrF"/>
    <property type="match status" value="1"/>
</dbReference>
<dbReference type="InterPro" id="IPR034003">
    <property type="entry name" value="ABCG_PDR_2"/>
</dbReference>
<evidence type="ECO:0000256" key="5">
    <source>
        <dbReference type="ARBA" id="ARBA00022737"/>
    </source>
</evidence>
<evidence type="ECO:0000313" key="14">
    <source>
        <dbReference type="Proteomes" id="UP000094236"/>
    </source>
</evidence>
<comment type="subcellular location">
    <subcellularLocation>
        <location evidence="1">Membrane</location>
        <topology evidence="1">Multi-pass membrane protein</topology>
    </subcellularLocation>
</comment>
<evidence type="ECO:0000313" key="13">
    <source>
        <dbReference type="EMBL" id="ODV94809.1"/>
    </source>
</evidence>
<dbReference type="GO" id="GO:0140359">
    <property type="term" value="F:ABC-type transporter activity"/>
    <property type="evidence" value="ECO:0007669"/>
    <property type="project" value="InterPro"/>
</dbReference>
<feature type="domain" description="ABC transporter" evidence="12">
    <location>
        <begin position="148"/>
        <end position="405"/>
    </location>
</feature>
<feature type="transmembrane region" description="Helical" evidence="11">
    <location>
        <begin position="518"/>
        <end position="538"/>
    </location>
</feature>
<organism evidence="13 14">
    <name type="scientific">Pachysolen tannophilus NRRL Y-2460</name>
    <dbReference type="NCBI Taxonomy" id="669874"/>
    <lineage>
        <taxon>Eukaryota</taxon>
        <taxon>Fungi</taxon>
        <taxon>Dikarya</taxon>
        <taxon>Ascomycota</taxon>
        <taxon>Saccharomycotina</taxon>
        <taxon>Pichiomycetes</taxon>
        <taxon>Pachysolenaceae</taxon>
        <taxon>Pachysolen</taxon>
    </lineage>
</organism>
<dbReference type="Pfam" id="PF14510">
    <property type="entry name" value="ABC_trans_N"/>
    <property type="match status" value="1"/>
</dbReference>
<feature type="transmembrane region" description="Helical" evidence="11">
    <location>
        <begin position="1212"/>
        <end position="1234"/>
    </location>
</feature>
<keyword evidence="5" id="KW-0677">Repeat</keyword>
<name>A0A1E4TST5_PACTA</name>
<dbReference type="GO" id="GO:0005342">
    <property type="term" value="F:organic acid transmembrane transporter activity"/>
    <property type="evidence" value="ECO:0007669"/>
    <property type="project" value="EnsemblFungi"/>
</dbReference>
<gene>
    <name evidence="13" type="ORF">PACTADRAFT_50669</name>
</gene>
<dbReference type="Pfam" id="PF01061">
    <property type="entry name" value="ABC2_membrane"/>
    <property type="match status" value="2"/>
</dbReference>
<dbReference type="PANTHER" id="PTHR19241">
    <property type="entry name" value="ATP-BINDING CASSETTE TRANSPORTER"/>
    <property type="match status" value="1"/>
</dbReference>
<dbReference type="GO" id="GO:0016887">
    <property type="term" value="F:ATP hydrolysis activity"/>
    <property type="evidence" value="ECO:0007669"/>
    <property type="project" value="InterPro"/>
</dbReference>
<dbReference type="InterPro" id="IPR003439">
    <property type="entry name" value="ABC_transporter-like_ATP-bd"/>
</dbReference>
<feature type="transmembrane region" description="Helical" evidence="11">
    <location>
        <begin position="623"/>
        <end position="644"/>
    </location>
</feature>
<dbReference type="InterPro" id="IPR013525">
    <property type="entry name" value="ABC2_TM"/>
</dbReference>
<evidence type="ECO:0000256" key="1">
    <source>
        <dbReference type="ARBA" id="ARBA00004141"/>
    </source>
</evidence>
<dbReference type="InterPro" id="IPR034001">
    <property type="entry name" value="ABCG_PDR_1"/>
</dbReference>
<feature type="transmembrane region" description="Helical" evidence="11">
    <location>
        <begin position="1449"/>
        <end position="1468"/>
    </location>
</feature>
<dbReference type="InterPro" id="IPR029481">
    <property type="entry name" value="ABC_trans_N"/>
</dbReference>
<dbReference type="EMBL" id="KV454015">
    <property type="protein sequence ID" value="ODV94809.1"/>
    <property type="molecule type" value="Genomic_DNA"/>
</dbReference>
<feature type="transmembrane region" description="Helical" evidence="11">
    <location>
        <begin position="550"/>
        <end position="571"/>
    </location>
</feature>
<dbReference type="Pfam" id="PF06422">
    <property type="entry name" value="PDR_CDR"/>
    <property type="match status" value="1"/>
</dbReference>
<reference evidence="14" key="1">
    <citation type="submission" date="2016-05" db="EMBL/GenBank/DDBJ databases">
        <title>Comparative genomics of biotechnologically important yeasts.</title>
        <authorList>
            <consortium name="DOE Joint Genome Institute"/>
            <person name="Riley R."/>
            <person name="Haridas S."/>
            <person name="Wolfe K.H."/>
            <person name="Lopes M.R."/>
            <person name="Hittinger C.T."/>
            <person name="Goker M."/>
            <person name="Salamov A."/>
            <person name="Wisecaver J."/>
            <person name="Long T.M."/>
            <person name="Aerts A.L."/>
            <person name="Barry K."/>
            <person name="Choi C."/>
            <person name="Clum A."/>
            <person name="Coughlan A.Y."/>
            <person name="Deshpande S."/>
            <person name="Douglass A.P."/>
            <person name="Hanson S.J."/>
            <person name="Klenk H.-P."/>
            <person name="Labutti K."/>
            <person name="Lapidus A."/>
            <person name="Lindquist E."/>
            <person name="Lipzen A."/>
            <person name="Meier-Kolthoff J.P."/>
            <person name="Ohm R.A."/>
            <person name="Otillar R.P."/>
            <person name="Pangilinan J."/>
            <person name="Peng Y."/>
            <person name="Rokas A."/>
            <person name="Rosa C.A."/>
            <person name="Scheuner C."/>
            <person name="Sibirny A.A."/>
            <person name="Slot J.C."/>
            <person name="Stielow J.B."/>
            <person name="Sun H."/>
            <person name="Kurtzman C.P."/>
            <person name="Blackwell M."/>
            <person name="Grigoriev I.V."/>
            <person name="Jeffries T.W."/>
        </authorList>
    </citation>
    <scope>NUCLEOTIDE SEQUENCE [LARGE SCALE GENOMIC DNA]</scope>
    <source>
        <strain evidence="14">NRRL Y-2460</strain>
    </source>
</reference>
<dbReference type="InterPro" id="IPR010929">
    <property type="entry name" value="PDR_CDR_ABC"/>
</dbReference>
<dbReference type="Gene3D" id="3.40.50.300">
    <property type="entry name" value="P-loop containing nucleotide triphosphate hydrolases"/>
    <property type="match status" value="2"/>
</dbReference>
<feature type="domain" description="ABC transporter" evidence="12">
    <location>
        <begin position="846"/>
        <end position="1085"/>
    </location>
</feature>
<dbReference type="InterPro" id="IPR003593">
    <property type="entry name" value="AAA+_ATPase"/>
</dbReference>
<keyword evidence="7" id="KW-0067">ATP-binding</keyword>
<keyword evidence="4 11" id="KW-0812">Transmembrane</keyword>
<dbReference type="SMART" id="SM00382">
    <property type="entry name" value="AAA"/>
    <property type="match status" value="2"/>
</dbReference>
<feature type="transmembrane region" description="Helical" evidence="11">
    <location>
        <begin position="1294"/>
        <end position="1317"/>
    </location>
</feature>
<evidence type="ECO:0000256" key="11">
    <source>
        <dbReference type="SAM" id="Phobius"/>
    </source>
</evidence>
<dbReference type="SUPFAM" id="SSF52540">
    <property type="entry name" value="P-loop containing nucleoside triphosphate hydrolases"/>
    <property type="match status" value="2"/>
</dbReference>
<comment type="similarity">
    <text evidence="2">Belongs to the ABC transporter superfamily. ABCG family. PDR (TC 3.A.1.205) subfamily.</text>
</comment>
<dbReference type="GO" id="GO:1990961">
    <property type="term" value="P:xenobiotic detoxification by transmembrane export across the plasma membrane"/>
    <property type="evidence" value="ECO:0007669"/>
    <property type="project" value="UniProtKB-ARBA"/>
</dbReference>
<keyword evidence="6" id="KW-0547">Nucleotide-binding</keyword>
<dbReference type="GO" id="GO:0005886">
    <property type="term" value="C:plasma membrane"/>
    <property type="evidence" value="ECO:0007669"/>
    <property type="project" value="EnsemblFungi"/>
</dbReference>
<keyword evidence="8 11" id="KW-1133">Transmembrane helix</keyword>
<dbReference type="InterPro" id="IPR017871">
    <property type="entry name" value="ABC_transporter-like_CS"/>
</dbReference>
<dbReference type="Pfam" id="PF19055">
    <property type="entry name" value="ABC2_membrane_7"/>
    <property type="match status" value="1"/>
</dbReference>
<dbReference type="CDD" id="cd03232">
    <property type="entry name" value="ABCG_PDR_domain2"/>
    <property type="match status" value="1"/>
</dbReference>
<dbReference type="Proteomes" id="UP000094236">
    <property type="component" value="Unassembled WGS sequence"/>
</dbReference>
<dbReference type="OrthoDB" id="245989at2759"/>
<dbReference type="Pfam" id="PF00005">
    <property type="entry name" value="ABC_tran"/>
    <property type="match status" value="2"/>
</dbReference>
<evidence type="ECO:0000256" key="6">
    <source>
        <dbReference type="ARBA" id="ARBA00022741"/>
    </source>
</evidence>